<keyword evidence="1" id="KW-0472">Membrane</keyword>
<dbReference type="AlphaFoldDB" id="A0A834U401"/>
<comment type="caution">
    <text evidence="2">The sequence shown here is derived from an EMBL/GenBank/DDBJ whole genome shotgun (WGS) entry which is preliminary data.</text>
</comment>
<gene>
    <name evidence="2" type="ORF">H0235_012030</name>
</gene>
<reference evidence="2" key="1">
    <citation type="journal article" date="2020" name="G3 (Bethesda)">
        <title>High-Quality Assemblies for Three Invasive Social Wasps from the &lt;i&gt;Vespula&lt;/i&gt; Genus.</title>
        <authorList>
            <person name="Harrop T.W.R."/>
            <person name="Guhlin J."/>
            <person name="McLaughlin G.M."/>
            <person name="Permina E."/>
            <person name="Stockwell P."/>
            <person name="Gilligan J."/>
            <person name="Le Lec M.F."/>
            <person name="Gruber M.A.M."/>
            <person name="Quinn O."/>
            <person name="Lovegrove M."/>
            <person name="Duncan E.J."/>
            <person name="Remnant E.J."/>
            <person name="Van Eeckhoven J."/>
            <person name="Graham B."/>
            <person name="Knapp R.A."/>
            <person name="Langford K.W."/>
            <person name="Kronenberg Z."/>
            <person name="Press M.O."/>
            <person name="Eacker S.M."/>
            <person name="Wilson-Rankin E.E."/>
            <person name="Purcell J."/>
            <person name="Lester P.J."/>
            <person name="Dearden P.K."/>
        </authorList>
    </citation>
    <scope>NUCLEOTIDE SEQUENCE</scope>
    <source>
        <strain evidence="2">Volc-1</strain>
    </source>
</reference>
<feature type="transmembrane region" description="Helical" evidence="1">
    <location>
        <begin position="100"/>
        <end position="122"/>
    </location>
</feature>
<protein>
    <submittedName>
        <fullName evidence="2">Uncharacterized protein</fullName>
    </submittedName>
</protein>
<dbReference type="Proteomes" id="UP000600918">
    <property type="component" value="Unassembled WGS sequence"/>
</dbReference>
<proteinExistence type="predicted"/>
<accession>A0A834U401</accession>
<keyword evidence="1" id="KW-0812">Transmembrane</keyword>
<evidence type="ECO:0000313" key="3">
    <source>
        <dbReference type="Proteomes" id="UP000600918"/>
    </source>
</evidence>
<evidence type="ECO:0000256" key="1">
    <source>
        <dbReference type="SAM" id="Phobius"/>
    </source>
</evidence>
<keyword evidence="1" id="KW-1133">Transmembrane helix</keyword>
<name>A0A834U401_VESPE</name>
<sequence length="215" mass="21901">MRETNSTGFRYDKFLINADGEQNASFKREMEMTLRGNEKKESVLNGRWDWYKNDSSSDIGIVRCFFESSNMNSFVTVTVAAVLAMAQVALAGVVPAAPLVAAPAAPIVAAPAIAAPAAIGYAKAVPYNVPPYASRVDISSKTIAAPFVASAPFVAAAPAAPVLAAAPAAPVVAAAPAAPAPIVAAPGLFQATYAGSLTAPLAQFAAAAYGPTVFG</sequence>
<dbReference type="EMBL" id="JACSDY010000011">
    <property type="protein sequence ID" value="KAF7415438.1"/>
    <property type="molecule type" value="Genomic_DNA"/>
</dbReference>
<evidence type="ECO:0000313" key="2">
    <source>
        <dbReference type="EMBL" id="KAF7415438.1"/>
    </source>
</evidence>
<feature type="transmembrane region" description="Helical" evidence="1">
    <location>
        <begin position="73"/>
        <end position="94"/>
    </location>
</feature>
<keyword evidence="3" id="KW-1185">Reference proteome</keyword>
<organism evidence="2 3">
    <name type="scientific">Vespula pensylvanica</name>
    <name type="common">Western yellow jacket</name>
    <name type="synonym">Wasp</name>
    <dbReference type="NCBI Taxonomy" id="30213"/>
    <lineage>
        <taxon>Eukaryota</taxon>
        <taxon>Metazoa</taxon>
        <taxon>Ecdysozoa</taxon>
        <taxon>Arthropoda</taxon>
        <taxon>Hexapoda</taxon>
        <taxon>Insecta</taxon>
        <taxon>Pterygota</taxon>
        <taxon>Neoptera</taxon>
        <taxon>Endopterygota</taxon>
        <taxon>Hymenoptera</taxon>
        <taxon>Apocrita</taxon>
        <taxon>Aculeata</taxon>
        <taxon>Vespoidea</taxon>
        <taxon>Vespidae</taxon>
        <taxon>Vespinae</taxon>
        <taxon>Vespula</taxon>
    </lineage>
</organism>